<feature type="transmembrane region" description="Helical" evidence="2">
    <location>
        <begin position="582"/>
        <end position="601"/>
    </location>
</feature>
<dbReference type="EMBL" id="LT629791">
    <property type="protein sequence ID" value="SDU64371.1"/>
    <property type="molecule type" value="Genomic_DNA"/>
</dbReference>
<protein>
    <submittedName>
        <fullName evidence="4">Ubiquinone biosynthesis protein</fullName>
    </submittedName>
</protein>
<dbReference type="InterPro" id="IPR011009">
    <property type="entry name" value="Kinase-like_dom_sf"/>
</dbReference>
<proteinExistence type="inferred from homology"/>
<dbReference type="Proteomes" id="UP000182977">
    <property type="component" value="Chromosome I"/>
</dbReference>
<evidence type="ECO:0000313" key="5">
    <source>
        <dbReference type="Proteomes" id="UP000182977"/>
    </source>
</evidence>
<dbReference type="InterPro" id="IPR004147">
    <property type="entry name" value="ABC1_dom"/>
</dbReference>
<name>A0A1H2K7D2_9ACTN</name>
<dbReference type="SUPFAM" id="SSF56112">
    <property type="entry name" value="Protein kinase-like (PK-like)"/>
    <property type="match status" value="1"/>
</dbReference>
<dbReference type="AlphaFoldDB" id="A0A1H2K7D2"/>
<dbReference type="RefSeq" id="WP_046772125.1">
    <property type="nucleotide sequence ID" value="NZ_LBMC01000056.1"/>
</dbReference>
<keyword evidence="2" id="KW-0812">Transmembrane</keyword>
<reference evidence="5" key="1">
    <citation type="submission" date="2016-10" db="EMBL/GenBank/DDBJ databases">
        <authorList>
            <person name="Varghese N."/>
            <person name="Submissions S."/>
        </authorList>
    </citation>
    <scope>NUCLEOTIDE SEQUENCE [LARGE SCALE GENOMIC DNA]</scope>
    <source>
        <strain evidence="5">DSM 45079</strain>
    </source>
</reference>
<dbReference type="STRING" id="419479.SAMN04488563_3491"/>
<evidence type="ECO:0000256" key="2">
    <source>
        <dbReference type="SAM" id="Phobius"/>
    </source>
</evidence>
<evidence type="ECO:0000259" key="3">
    <source>
        <dbReference type="Pfam" id="PF03109"/>
    </source>
</evidence>
<feature type="transmembrane region" description="Helical" evidence="2">
    <location>
        <begin position="34"/>
        <end position="51"/>
    </location>
</feature>
<feature type="transmembrane region" description="Helical" evidence="2">
    <location>
        <begin position="6"/>
        <end position="22"/>
    </location>
</feature>
<feature type="transmembrane region" description="Helical" evidence="2">
    <location>
        <begin position="63"/>
        <end position="85"/>
    </location>
</feature>
<dbReference type="Pfam" id="PF03109">
    <property type="entry name" value="ABC1"/>
    <property type="match status" value="1"/>
</dbReference>
<evidence type="ECO:0000256" key="1">
    <source>
        <dbReference type="ARBA" id="ARBA00009670"/>
    </source>
</evidence>
<gene>
    <name evidence="4" type="ORF">SAMN04488563_3491</name>
</gene>
<keyword evidence="5" id="KW-1185">Reference proteome</keyword>
<organism evidence="4 5">
    <name type="scientific">Jiangella alkaliphila</name>
    <dbReference type="NCBI Taxonomy" id="419479"/>
    <lineage>
        <taxon>Bacteria</taxon>
        <taxon>Bacillati</taxon>
        <taxon>Actinomycetota</taxon>
        <taxon>Actinomycetes</taxon>
        <taxon>Jiangellales</taxon>
        <taxon>Jiangellaceae</taxon>
        <taxon>Jiangella</taxon>
    </lineage>
</organism>
<feature type="domain" description="ABC1 atypical kinase-like" evidence="3">
    <location>
        <begin position="179"/>
        <end position="420"/>
    </location>
</feature>
<accession>A0A1H2K7D2</accession>
<dbReference type="CDD" id="cd05121">
    <property type="entry name" value="ABC1_ADCK3-like"/>
    <property type="match status" value="1"/>
</dbReference>
<dbReference type="InterPro" id="IPR050154">
    <property type="entry name" value="UbiB_kinase"/>
</dbReference>
<keyword evidence="4" id="KW-0830">Ubiquinone</keyword>
<sequence length="639" mass="69859">MNVGALVVAGFVTLWIVLLSFAARRMLELRAGPVRLILAGAAGVGASAFALGQRVSGEGWPFVVLWIGIGVLAAMGVLLAGELVAPAGSRLRPLRWYRGFRQWQRRVRRYLQVSRIAARHGLGGYTSSRKAPLPGQRAELARRLGRALEEAGVAFVKFGQILSTRHDLLPPQFTQELGRLQSHVAPIPYEGVEALLEEEYGRPVDEVFAELDRTPLAAASISQVHRARLHTGEQVVVKVQRPGIGPIVDSDLDITLRIASMLERRADWARSIGLRELADGFAEALWEELDFKIEARNIASVLATHRSDDVVIAPTHRALCTSKVLVLDYLDGLPLNQAETIIVERGMDRDELARRLLRALLTQIMLDGVFLADPHPGNLLLLRDGRLGLLDFGSVGRLDPSVRSAFQRMLLAIETSDATLLTDSLIEIVERPEEVDEAGLERAIGRFMARHLGPGLTVDVTMFSDLFRLVTKYGVAVPPELAAVFRALATVEGTLAQLAPGFDIVAECRAFAGEHLQHAMHPDSLRSLAMAEAAKLLPLARRLPRRLDRLTSALEHGRFSSGTRVIADRQDRAFITSLVHQSLLTVLATAAGVVGAILLSIEDGPQLTTSLRLLELVAYSLLLLGGVLTLRVLTSILRR</sequence>
<feature type="transmembrane region" description="Helical" evidence="2">
    <location>
        <begin position="613"/>
        <end position="633"/>
    </location>
</feature>
<comment type="similarity">
    <text evidence="1">Belongs to the protein kinase superfamily. ADCK protein kinase family.</text>
</comment>
<dbReference type="PANTHER" id="PTHR10566:SF113">
    <property type="entry name" value="PROTEIN ACTIVITY OF BC1 COMPLEX KINASE 7, CHLOROPLASTIC"/>
    <property type="match status" value="1"/>
</dbReference>
<keyword evidence="2" id="KW-0472">Membrane</keyword>
<keyword evidence="2" id="KW-1133">Transmembrane helix</keyword>
<evidence type="ECO:0000313" key="4">
    <source>
        <dbReference type="EMBL" id="SDU64371.1"/>
    </source>
</evidence>
<dbReference type="PANTHER" id="PTHR10566">
    <property type="entry name" value="CHAPERONE-ACTIVITY OF BC1 COMPLEX CABC1 -RELATED"/>
    <property type="match status" value="1"/>
</dbReference>